<dbReference type="PANTHER" id="PTHR34219">
    <property type="entry name" value="IRON-REGULATED INNER MEMBRANE PROTEIN-RELATED"/>
    <property type="match status" value="1"/>
</dbReference>
<dbReference type="InterPro" id="IPR005625">
    <property type="entry name" value="PepSY-ass_TM"/>
</dbReference>
<gene>
    <name evidence="2" type="ORF">SAMN04488010_1597</name>
</gene>
<proteinExistence type="predicted"/>
<feature type="transmembrane region" description="Helical" evidence="1">
    <location>
        <begin position="396"/>
        <end position="419"/>
    </location>
</feature>
<accession>A0A1I6IEV5</accession>
<evidence type="ECO:0000313" key="2">
    <source>
        <dbReference type="EMBL" id="SFR65305.1"/>
    </source>
</evidence>
<keyword evidence="3" id="KW-1185">Reference proteome</keyword>
<dbReference type="PANTHER" id="PTHR34219:SF3">
    <property type="entry name" value="BLL7967 PROTEIN"/>
    <property type="match status" value="1"/>
</dbReference>
<dbReference type="Pfam" id="PF03929">
    <property type="entry name" value="PepSY_TM"/>
    <property type="match status" value="1"/>
</dbReference>
<feature type="transmembrane region" description="Helical" evidence="1">
    <location>
        <begin position="353"/>
        <end position="375"/>
    </location>
</feature>
<organism evidence="2 3">
    <name type="scientific">Maribacter stanieri</name>
    <dbReference type="NCBI Taxonomy" id="440514"/>
    <lineage>
        <taxon>Bacteria</taxon>
        <taxon>Pseudomonadati</taxon>
        <taxon>Bacteroidota</taxon>
        <taxon>Flavobacteriia</taxon>
        <taxon>Flavobacteriales</taxon>
        <taxon>Flavobacteriaceae</taxon>
        <taxon>Maribacter</taxon>
    </lineage>
</organism>
<feature type="transmembrane region" description="Helical" evidence="1">
    <location>
        <begin position="205"/>
        <end position="229"/>
    </location>
</feature>
<sequence>MSKRTYNILFHLHTVSGIVISVALYVIFFTGSFSFFRDEIVNWERGHTVKAPEEINLDFDETLEQMSKERNLFGRDIEFKQYYNEQHIGVNLGASKDTLLTKEKAAGAFYYLNTDDKSTTDYATSYSLGEFLYRLHFFAQMPHPFGYYLSGFVALFFLFALITGIVVHWDKIISNFYVFRPMTKLKTVWTDAHTALGVIGFPFQLVYAVTGTFFMLKILLVAPTVLALYDGDDKKLYEDLEYAHPHFEFQNTPINKSININSYVKQVKSKWNNFNVNEVHIFNYGDKGMHVSVSGNLDYKNKINGYGYTIYNVTDGSIYGIKDPTQKTSYLDAVKGIFYRLHFGDYGGYGLRIISFLLGLIGCFVILSGVLIWLTARNKKNIPVKKRKFNEAVVRYYLAICLSMYPITALSFILVKVVNPAGMSLLYQFYFIGWLLISIFFILKKDNYLTNTYSLLSGSIIGLSIPIVNGICTGNWIWVSFEKGYDQILFIDIFWIVIGIVGLLIFSKIIKTQKNNSINK</sequence>
<feature type="transmembrane region" description="Helical" evidence="1">
    <location>
        <begin position="489"/>
        <end position="510"/>
    </location>
</feature>
<reference evidence="3" key="1">
    <citation type="submission" date="2016-10" db="EMBL/GenBank/DDBJ databases">
        <authorList>
            <person name="Varghese N."/>
            <person name="Submissions S."/>
        </authorList>
    </citation>
    <scope>NUCLEOTIDE SEQUENCE [LARGE SCALE GENOMIC DNA]</scope>
    <source>
        <strain evidence="3">DSM 19891</strain>
    </source>
</reference>
<protein>
    <submittedName>
        <fullName evidence="2">Uncharacterized iron-regulated membrane protein</fullName>
    </submittedName>
</protein>
<dbReference type="RefSeq" id="WP_091902552.1">
    <property type="nucleotide sequence ID" value="NZ_FOYX01000001.1"/>
</dbReference>
<keyword evidence="1" id="KW-0472">Membrane</keyword>
<dbReference type="AlphaFoldDB" id="A0A1I6IEV5"/>
<feature type="transmembrane region" description="Helical" evidence="1">
    <location>
        <begin position="455"/>
        <end position="477"/>
    </location>
</feature>
<feature type="transmembrane region" description="Helical" evidence="1">
    <location>
        <begin position="425"/>
        <end position="443"/>
    </location>
</feature>
<keyword evidence="1" id="KW-1133">Transmembrane helix</keyword>
<name>A0A1I6IEV5_9FLAO</name>
<evidence type="ECO:0000256" key="1">
    <source>
        <dbReference type="SAM" id="Phobius"/>
    </source>
</evidence>
<dbReference type="EMBL" id="FOYX01000001">
    <property type="protein sequence ID" value="SFR65305.1"/>
    <property type="molecule type" value="Genomic_DNA"/>
</dbReference>
<evidence type="ECO:0000313" key="3">
    <source>
        <dbReference type="Proteomes" id="UP000199462"/>
    </source>
</evidence>
<dbReference type="STRING" id="440514.SAMN04488010_1597"/>
<feature type="transmembrane region" description="Helical" evidence="1">
    <location>
        <begin position="12"/>
        <end position="36"/>
    </location>
</feature>
<keyword evidence="1" id="KW-0812">Transmembrane</keyword>
<dbReference type="Proteomes" id="UP000199462">
    <property type="component" value="Unassembled WGS sequence"/>
</dbReference>
<feature type="transmembrane region" description="Helical" evidence="1">
    <location>
        <begin position="145"/>
        <end position="167"/>
    </location>
</feature>